<dbReference type="PIRSF" id="PIRSF000077">
    <property type="entry name" value="Thioredoxin"/>
    <property type="match status" value="1"/>
</dbReference>
<evidence type="ECO:0000313" key="9">
    <source>
        <dbReference type="EMBL" id="KAA5409409.1"/>
    </source>
</evidence>
<dbReference type="Gene3D" id="3.40.30.10">
    <property type="entry name" value="Glutaredoxin"/>
    <property type="match status" value="1"/>
</dbReference>
<evidence type="ECO:0000313" key="13">
    <source>
        <dbReference type="Proteomes" id="UP000325055"/>
    </source>
</evidence>
<sequence length="109" mass="12993">MEEKKEAREERNREKLANGDWVMAEFYASWCPHCKRMQPIVEEFKKAMEGTLEVVQVDIDQESALADFYTIEMYPTFILMRKGEQLWRQSGELPLERLEKAVKEYELKA</sequence>
<keyword evidence="3" id="KW-0249">Electron transport</keyword>
<dbReference type="Proteomes" id="UP000283341">
    <property type="component" value="Unassembled WGS sequence"/>
</dbReference>
<dbReference type="GeneID" id="66309585"/>
<evidence type="ECO:0000259" key="8">
    <source>
        <dbReference type="PROSITE" id="PS51352"/>
    </source>
</evidence>
<feature type="domain" description="Thioredoxin" evidence="8">
    <location>
        <begin position="1"/>
        <end position="107"/>
    </location>
</feature>
<keyword evidence="4 7" id="KW-1015">Disulfide bond</keyword>
<evidence type="ECO:0000313" key="11">
    <source>
        <dbReference type="EMBL" id="RGS34820.1"/>
    </source>
</evidence>
<dbReference type="PROSITE" id="PS00194">
    <property type="entry name" value="THIOREDOXIN_1"/>
    <property type="match status" value="1"/>
</dbReference>
<keyword evidence="2" id="KW-0813">Transport</keyword>
<proteinExistence type="inferred from homology"/>
<name>A0A108T9R9_9BACE</name>
<dbReference type="CDD" id="cd02947">
    <property type="entry name" value="TRX_family"/>
    <property type="match status" value="1"/>
</dbReference>
<reference evidence="11 12" key="1">
    <citation type="submission" date="2018-08" db="EMBL/GenBank/DDBJ databases">
        <title>A genome reference for cultivated species of the human gut microbiota.</title>
        <authorList>
            <person name="Zou Y."/>
            <person name="Xue W."/>
            <person name="Luo G."/>
        </authorList>
    </citation>
    <scope>NUCLEOTIDE SEQUENCE [LARGE SCALE GENOMIC DNA]</scope>
    <source>
        <strain evidence="11 12">AF22-3AC</strain>
    </source>
</reference>
<dbReference type="SUPFAM" id="SSF52833">
    <property type="entry name" value="Thioredoxin-like"/>
    <property type="match status" value="1"/>
</dbReference>
<dbReference type="PROSITE" id="PS51352">
    <property type="entry name" value="THIOREDOXIN_2"/>
    <property type="match status" value="1"/>
</dbReference>
<dbReference type="EMBL" id="VVYW01000007">
    <property type="protein sequence ID" value="KAA5409409.1"/>
    <property type="molecule type" value="Genomic_DNA"/>
</dbReference>
<dbReference type="PANTHER" id="PTHR45663">
    <property type="entry name" value="GEO12009P1"/>
    <property type="match status" value="1"/>
</dbReference>
<dbReference type="EMBL" id="QRVJ01000019">
    <property type="protein sequence ID" value="RGS34820.1"/>
    <property type="molecule type" value="Genomic_DNA"/>
</dbReference>
<dbReference type="GO" id="GO:0015035">
    <property type="term" value="F:protein-disulfide reductase activity"/>
    <property type="evidence" value="ECO:0007669"/>
    <property type="project" value="InterPro"/>
</dbReference>
<dbReference type="Proteomes" id="UP000325055">
    <property type="component" value="Unassembled WGS sequence"/>
</dbReference>
<comment type="similarity">
    <text evidence="1 6">Belongs to the thioredoxin family.</text>
</comment>
<evidence type="ECO:0000256" key="2">
    <source>
        <dbReference type="ARBA" id="ARBA00022448"/>
    </source>
</evidence>
<dbReference type="Pfam" id="PF00085">
    <property type="entry name" value="Thioredoxin"/>
    <property type="match status" value="1"/>
</dbReference>
<dbReference type="InterPro" id="IPR017937">
    <property type="entry name" value="Thioredoxin_CS"/>
</dbReference>
<evidence type="ECO:0000256" key="6">
    <source>
        <dbReference type="PIRNR" id="PIRNR000077"/>
    </source>
</evidence>
<dbReference type="AlphaFoldDB" id="A0A108T9R9"/>
<dbReference type="InterPro" id="IPR005746">
    <property type="entry name" value="Thioredoxin"/>
</dbReference>
<evidence type="ECO:0000256" key="5">
    <source>
        <dbReference type="ARBA" id="ARBA00023284"/>
    </source>
</evidence>
<dbReference type="GO" id="GO:0005829">
    <property type="term" value="C:cytosol"/>
    <property type="evidence" value="ECO:0007669"/>
    <property type="project" value="TreeGrafter"/>
</dbReference>
<dbReference type="eggNOG" id="COG0526">
    <property type="taxonomic scope" value="Bacteria"/>
</dbReference>
<dbReference type="EMBL" id="VVYV01000014">
    <property type="protein sequence ID" value="KAA5419231.1"/>
    <property type="molecule type" value="Genomic_DNA"/>
</dbReference>
<keyword evidence="5 7" id="KW-0676">Redox-active center</keyword>
<evidence type="ECO:0000256" key="1">
    <source>
        <dbReference type="ARBA" id="ARBA00008987"/>
    </source>
</evidence>
<organism evidence="9 13">
    <name type="scientific">Bacteroides cellulosilyticus</name>
    <dbReference type="NCBI Taxonomy" id="246787"/>
    <lineage>
        <taxon>Bacteria</taxon>
        <taxon>Pseudomonadati</taxon>
        <taxon>Bacteroidota</taxon>
        <taxon>Bacteroidia</taxon>
        <taxon>Bacteroidales</taxon>
        <taxon>Bacteroidaceae</taxon>
        <taxon>Bacteroides</taxon>
    </lineage>
</organism>
<dbReference type="GO" id="GO:0045454">
    <property type="term" value="P:cell redox homeostasis"/>
    <property type="evidence" value="ECO:0007669"/>
    <property type="project" value="TreeGrafter"/>
</dbReference>
<evidence type="ECO:0000313" key="10">
    <source>
        <dbReference type="EMBL" id="KAA5419231.1"/>
    </source>
</evidence>
<dbReference type="InterPro" id="IPR013766">
    <property type="entry name" value="Thioredoxin_domain"/>
</dbReference>
<dbReference type="PANTHER" id="PTHR45663:SF11">
    <property type="entry name" value="GEO12009P1"/>
    <property type="match status" value="1"/>
</dbReference>
<dbReference type="Proteomes" id="UP000448877">
    <property type="component" value="Unassembled WGS sequence"/>
</dbReference>
<dbReference type="RefSeq" id="WP_022208383.1">
    <property type="nucleotide sequence ID" value="NZ_CABMLT010000012.1"/>
</dbReference>
<reference evidence="13 14" key="2">
    <citation type="journal article" date="2019" name="Nat. Med.">
        <title>A library of human gut bacterial isolates paired with longitudinal multiomics data enables mechanistic microbiome research.</title>
        <authorList>
            <person name="Poyet M."/>
            <person name="Groussin M."/>
            <person name="Gibbons S.M."/>
            <person name="Avila-Pacheco J."/>
            <person name="Jiang X."/>
            <person name="Kearney S.M."/>
            <person name="Perrotta A.R."/>
            <person name="Berdy B."/>
            <person name="Zhao S."/>
            <person name="Lieberman T.D."/>
            <person name="Swanson P.K."/>
            <person name="Smith M."/>
            <person name="Roesemann S."/>
            <person name="Alexander J.E."/>
            <person name="Rich S.A."/>
            <person name="Livny J."/>
            <person name="Vlamakis H."/>
            <person name="Clish C."/>
            <person name="Bullock K."/>
            <person name="Deik A."/>
            <person name="Scott J."/>
            <person name="Pierce K.A."/>
            <person name="Xavier R.J."/>
            <person name="Alm E.J."/>
        </authorList>
    </citation>
    <scope>NUCLEOTIDE SEQUENCE [LARGE SCALE GENOMIC DNA]</scope>
    <source>
        <strain evidence="10 14">BIOML-A6</strain>
        <strain evidence="9 13">BIOML-A7</strain>
    </source>
</reference>
<evidence type="ECO:0000313" key="12">
    <source>
        <dbReference type="Proteomes" id="UP000283341"/>
    </source>
</evidence>
<evidence type="ECO:0000256" key="7">
    <source>
        <dbReference type="PIRSR" id="PIRSR000077-4"/>
    </source>
</evidence>
<evidence type="ECO:0000313" key="14">
    <source>
        <dbReference type="Proteomes" id="UP000448877"/>
    </source>
</evidence>
<feature type="disulfide bond" description="Redox-active" evidence="7">
    <location>
        <begin position="31"/>
        <end position="34"/>
    </location>
</feature>
<evidence type="ECO:0000256" key="4">
    <source>
        <dbReference type="ARBA" id="ARBA00023157"/>
    </source>
</evidence>
<dbReference type="InterPro" id="IPR036249">
    <property type="entry name" value="Thioredoxin-like_sf"/>
</dbReference>
<dbReference type="STRING" id="246787.BcellWH2_04626"/>
<accession>A0A108T9R9</accession>
<evidence type="ECO:0000256" key="3">
    <source>
        <dbReference type="ARBA" id="ARBA00022982"/>
    </source>
</evidence>
<comment type="caution">
    <text evidence="9">The sequence shown here is derived from an EMBL/GenBank/DDBJ whole genome shotgun (WGS) entry which is preliminary data.</text>
</comment>
<protein>
    <recommendedName>
        <fullName evidence="6">Thioredoxin</fullName>
    </recommendedName>
</protein>
<gene>
    <name evidence="11" type="ORF">DWX97_18430</name>
    <name evidence="10" type="ORF">F2Y81_10205</name>
    <name evidence="9" type="ORF">F2Y86_09675</name>
</gene>